<evidence type="ECO:0000313" key="9">
    <source>
        <dbReference type="EMBL" id="KAJ6236137.1"/>
    </source>
</evidence>
<dbReference type="AlphaFoldDB" id="A0AAV7ZWQ6"/>
<evidence type="ECO:0000259" key="7">
    <source>
        <dbReference type="PROSITE" id="PS51214"/>
    </source>
</evidence>
<dbReference type="Proteomes" id="UP001146793">
    <property type="component" value="Unassembled WGS sequence"/>
</dbReference>
<evidence type="ECO:0000256" key="3">
    <source>
        <dbReference type="ARBA" id="ARBA00022737"/>
    </source>
</evidence>
<dbReference type="InterPro" id="IPR002652">
    <property type="entry name" value="Importin-a_IBB"/>
</dbReference>
<sequence>MSTFRKKLEIRRSQFKSTSTKERTIQRRYNQQIQISKAKREDLLNKKRNLLPKNDLNIYQPEEIKKYIKNLPQLAKQLQSENKKEKTEASEIIRNLLSIPKDPPIDQVLQCKILPILVDFLQDPKEPDLQFNAAWIISNIASGLSEHTKLVVESNSIPIFVELLGSKNEDIQLQVQPLMSVLKNMLVYSNREIIVEATTALGYLAEGSEKNIQLIIEHNIVPLLVALLKYNDNIIKFPSLRCLGNLITGNEEQIISVLDNGLIQYIIDFLQSQKLAIRKEACWILSNICACTSIQIQDVIDEGALPHLIYILENDINQVRKEACYVISNMINYAKHSQCRYIASRGIIPILTRLLSNEDQEIIYTCIESLDIFFKVEDADSELQNKELNEYRNQFEEEDGIKKIEKLMESKVSNISKRAIYFYCIHIEALSDEEDDEEIEDLFYEEI</sequence>
<dbReference type="EMBL" id="JAOAOG010000248">
    <property type="protein sequence ID" value="KAJ6236137.1"/>
    <property type="molecule type" value="Genomic_DNA"/>
</dbReference>
<evidence type="ECO:0000256" key="6">
    <source>
        <dbReference type="SAM" id="Coils"/>
    </source>
</evidence>
<evidence type="ECO:0000256" key="2">
    <source>
        <dbReference type="ARBA" id="ARBA00022448"/>
    </source>
</evidence>
<evidence type="ECO:0000313" key="10">
    <source>
        <dbReference type="Proteomes" id="UP001146793"/>
    </source>
</evidence>
<dbReference type="InterPro" id="IPR011989">
    <property type="entry name" value="ARM-like"/>
</dbReference>
<gene>
    <name evidence="8" type="ORF">M0812_10746</name>
    <name evidence="9" type="ORF">M0813_28170</name>
</gene>
<dbReference type="SMART" id="SM00185">
    <property type="entry name" value="ARM"/>
    <property type="match status" value="7"/>
</dbReference>
<comment type="caution">
    <text evidence="8">The sequence shown here is derived from an EMBL/GenBank/DDBJ whole genome shotgun (WGS) entry which is preliminary data.</text>
</comment>
<keyword evidence="3" id="KW-0677">Repeat</keyword>
<feature type="domain" description="IBB" evidence="7">
    <location>
        <begin position="1"/>
        <end position="57"/>
    </location>
</feature>
<dbReference type="GO" id="GO:0006606">
    <property type="term" value="P:protein import into nucleus"/>
    <property type="evidence" value="ECO:0007669"/>
    <property type="project" value="InterPro"/>
</dbReference>
<dbReference type="PIRSF" id="PIRSF005673">
    <property type="entry name" value="Importin_alpha"/>
    <property type="match status" value="1"/>
</dbReference>
<dbReference type="InterPro" id="IPR000225">
    <property type="entry name" value="Armadillo"/>
</dbReference>
<keyword evidence="2 5" id="KW-0813">Transport</keyword>
<organism evidence="8 10">
    <name type="scientific">Anaeramoeba flamelloides</name>
    <dbReference type="NCBI Taxonomy" id="1746091"/>
    <lineage>
        <taxon>Eukaryota</taxon>
        <taxon>Metamonada</taxon>
        <taxon>Anaeramoebidae</taxon>
        <taxon>Anaeramoeba</taxon>
    </lineage>
</organism>
<dbReference type="Pfam" id="PF00514">
    <property type="entry name" value="Arm"/>
    <property type="match status" value="5"/>
</dbReference>
<name>A0AAV7ZWQ6_9EUKA</name>
<reference evidence="9" key="1">
    <citation type="submission" date="2022-08" db="EMBL/GenBank/DDBJ databases">
        <title>Novel sulfate-reducing endosymbionts in the free-living metamonad Anaeramoeba.</title>
        <authorList>
            <person name="Jerlstrom-Hultqvist J."/>
            <person name="Cepicka I."/>
            <person name="Gallot-Lavallee L."/>
            <person name="Salas-Leiva D."/>
            <person name="Curtis B.A."/>
            <person name="Zahonova K."/>
            <person name="Pipaliya S."/>
            <person name="Dacks J."/>
            <person name="Roger A.J."/>
        </authorList>
    </citation>
    <scope>NUCLEOTIDE SEQUENCE</scope>
    <source>
        <strain evidence="9">Schooner1</strain>
    </source>
</reference>
<dbReference type="InterPro" id="IPR024931">
    <property type="entry name" value="Importin_alpha"/>
</dbReference>
<evidence type="ECO:0000256" key="5">
    <source>
        <dbReference type="PIRNR" id="PIRNR005673"/>
    </source>
</evidence>
<dbReference type="InterPro" id="IPR016024">
    <property type="entry name" value="ARM-type_fold"/>
</dbReference>
<reference evidence="8" key="2">
    <citation type="submission" date="2022-08" db="EMBL/GenBank/DDBJ databases">
        <title>Novel sulphate-reducing endosymbionts in the free-living metamonad Anaeramoeba.</title>
        <authorList>
            <person name="Jerlstrom-Hultqvist J."/>
            <person name="Cepicka I."/>
            <person name="Gallot-Lavallee L."/>
            <person name="Salas-Leiva D."/>
            <person name="Curtis B.A."/>
            <person name="Zahonova K."/>
            <person name="Pipaliya S."/>
            <person name="Dacks J."/>
            <person name="Roger A.J."/>
        </authorList>
    </citation>
    <scope>NUCLEOTIDE SEQUENCE</scope>
    <source>
        <strain evidence="8">Busselton2</strain>
    </source>
</reference>
<proteinExistence type="inferred from homology"/>
<accession>A0AAV7ZWQ6</accession>
<evidence type="ECO:0000256" key="1">
    <source>
        <dbReference type="ARBA" id="ARBA00010394"/>
    </source>
</evidence>
<dbReference type="PROSITE" id="PS51214">
    <property type="entry name" value="IBB"/>
    <property type="match status" value="1"/>
</dbReference>
<dbReference type="SUPFAM" id="SSF48371">
    <property type="entry name" value="ARM repeat"/>
    <property type="match status" value="1"/>
</dbReference>
<feature type="coiled-coil region" evidence="6">
    <location>
        <begin position="64"/>
        <end position="95"/>
    </location>
</feature>
<keyword evidence="6" id="KW-0175">Coiled coil</keyword>
<evidence type="ECO:0000256" key="4">
    <source>
        <dbReference type="ARBA" id="ARBA00022927"/>
    </source>
</evidence>
<dbReference type="PANTHER" id="PTHR23316">
    <property type="entry name" value="IMPORTIN ALPHA"/>
    <property type="match status" value="1"/>
</dbReference>
<dbReference type="Pfam" id="PF01749">
    <property type="entry name" value="IBB"/>
    <property type="match status" value="1"/>
</dbReference>
<evidence type="ECO:0000313" key="8">
    <source>
        <dbReference type="EMBL" id="KAJ3444885.1"/>
    </source>
</evidence>
<dbReference type="Gene3D" id="1.25.10.10">
    <property type="entry name" value="Leucine-rich Repeat Variant"/>
    <property type="match status" value="2"/>
</dbReference>
<dbReference type="GO" id="GO:0061608">
    <property type="term" value="F:nuclear import signal receptor activity"/>
    <property type="evidence" value="ECO:0007669"/>
    <property type="project" value="InterPro"/>
</dbReference>
<dbReference type="GO" id="GO:0005737">
    <property type="term" value="C:cytoplasm"/>
    <property type="evidence" value="ECO:0007669"/>
    <property type="project" value="InterPro"/>
</dbReference>
<keyword evidence="11" id="KW-1185">Reference proteome</keyword>
<evidence type="ECO:0000313" key="11">
    <source>
        <dbReference type="Proteomes" id="UP001150062"/>
    </source>
</evidence>
<comment type="similarity">
    <text evidence="1 5">Belongs to the importin alpha family.</text>
</comment>
<protein>
    <recommendedName>
        <fullName evidence="5">Importin subunit alpha</fullName>
    </recommendedName>
</protein>
<dbReference type="Proteomes" id="UP001150062">
    <property type="component" value="Unassembled WGS sequence"/>
</dbReference>
<dbReference type="EMBL" id="JANTQA010000023">
    <property type="protein sequence ID" value="KAJ3444885.1"/>
    <property type="molecule type" value="Genomic_DNA"/>
</dbReference>
<keyword evidence="4 5" id="KW-0653">Protein transport</keyword>